<dbReference type="RefSeq" id="WP_086158938.1">
    <property type="nucleotide sequence ID" value="NZ_CP021121.1"/>
</dbReference>
<dbReference type="PANTHER" id="PTHR48083:SF19">
    <property type="entry name" value="FLAVIN-DEPENDENT MONOOXYGENASE, OXYGENASE SUBUNIT HSAA"/>
    <property type="match status" value="1"/>
</dbReference>
<evidence type="ECO:0000313" key="6">
    <source>
        <dbReference type="Proteomes" id="UP000194218"/>
    </source>
</evidence>
<dbReference type="InterPro" id="IPR013786">
    <property type="entry name" value="AcylCoA_DH/ox_N"/>
</dbReference>
<feature type="domain" description="Acyl-CoA dehydrogenase/oxidase N-terminal" evidence="3">
    <location>
        <begin position="7"/>
        <end position="87"/>
    </location>
</feature>
<name>A0A1W7CWY4_9ACTN</name>
<dbReference type="InterPro" id="IPR036250">
    <property type="entry name" value="AcylCo_DH-like_C"/>
</dbReference>
<dbReference type="InterPro" id="IPR046373">
    <property type="entry name" value="Acyl-CoA_Oxase/DH_mid-dom_sf"/>
</dbReference>
<protein>
    <submittedName>
        <fullName evidence="5">Acyl-CoA dehydrogenase</fullName>
    </submittedName>
</protein>
<dbReference type="Proteomes" id="UP000194218">
    <property type="component" value="Chromosome"/>
</dbReference>
<evidence type="ECO:0000256" key="1">
    <source>
        <dbReference type="ARBA" id="ARBA00023002"/>
    </source>
</evidence>
<dbReference type="KEGG" id="smao:CAG99_10565"/>
<feature type="domain" description="Acyl-CoA dehydrogenase C-terminal" evidence="4">
    <location>
        <begin position="237"/>
        <end position="367"/>
    </location>
</feature>
<dbReference type="InterPro" id="IPR037069">
    <property type="entry name" value="AcylCoA_DH/ox_N_sf"/>
</dbReference>
<evidence type="ECO:0000256" key="2">
    <source>
        <dbReference type="ARBA" id="ARBA00049661"/>
    </source>
</evidence>
<dbReference type="GO" id="GO:0033539">
    <property type="term" value="P:fatty acid beta-oxidation using acyl-CoA dehydrogenase"/>
    <property type="evidence" value="ECO:0007669"/>
    <property type="project" value="TreeGrafter"/>
</dbReference>
<dbReference type="GO" id="GO:0003995">
    <property type="term" value="F:acyl-CoA dehydrogenase activity"/>
    <property type="evidence" value="ECO:0007669"/>
    <property type="project" value="TreeGrafter"/>
</dbReference>
<dbReference type="EMBL" id="CP021121">
    <property type="protein sequence ID" value="ARQ69246.1"/>
    <property type="molecule type" value="Genomic_DNA"/>
</dbReference>
<dbReference type="OrthoDB" id="3404950at2"/>
<comment type="similarity">
    <text evidence="2">Belongs to the HpaH/HsaA monooxygenase family.</text>
</comment>
<dbReference type="GO" id="GO:0016712">
    <property type="term" value="F:oxidoreductase activity, acting on paired donors, with incorporation or reduction of molecular oxygen, reduced flavin or flavoprotein as one donor, and incorporation of one atom of oxygen"/>
    <property type="evidence" value="ECO:0007669"/>
    <property type="project" value="TreeGrafter"/>
</dbReference>
<dbReference type="InterPro" id="IPR013107">
    <property type="entry name" value="Acyl-CoA_DH_C"/>
</dbReference>
<dbReference type="PANTHER" id="PTHR48083">
    <property type="entry name" value="MEDIUM-CHAIN SPECIFIC ACYL-COA DEHYDROGENASE, MITOCHONDRIAL-RELATED"/>
    <property type="match status" value="1"/>
</dbReference>
<keyword evidence="1" id="KW-0560">Oxidoreductase</keyword>
<dbReference type="Gene3D" id="1.20.140.10">
    <property type="entry name" value="Butyryl-CoA Dehydrogenase, subunit A, domain 3"/>
    <property type="match status" value="1"/>
</dbReference>
<dbReference type="InterPro" id="IPR009100">
    <property type="entry name" value="AcylCoA_DH/oxidase_NM_dom_sf"/>
</dbReference>
<sequence length="391" mass="42642">MSPLGTEAQQVLEAVREAVPTLRRNGMETENRRWLVDENIELLEKAGVFRAAVPERFGGLDLPVADQAEILDTISRGCASMGWVSMVWISSAWIASLYPDRAQEEVFAGGSVRVSGGFTPSGTMTPVDGGYRLNGSWRFNTGVPGAQWNIHAAMVEHPDGRHEELFALVPTEDITIADDWDAFGASGTGSATSTAKDVFVPAHRVVDASVYDAATGDRWNAEVKGRNYSLLSYILATCAPVYMGIARSALALFTERVAGKAITYTNWTDQREHPHTQITVARAANRIAACDALSRDWLRVMQERADRGEQLTVEEKATVRGQVGYVVEAAKEAVQMLFDISSASTIMRGNHFQRAFRDISALSLHGLLTPTSSLEAHGRVLLGLEPGTDYI</sequence>
<keyword evidence="6" id="KW-1185">Reference proteome</keyword>
<dbReference type="AlphaFoldDB" id="A0A1W7CWY4"/>
<dbReference type="Pfam" id="PF08028">
    <property type="entry name" value="Acyl-CoA_dh_2"/>
    <property type="match status" value="1"/>
</dbReference>
<dbReference type="GO" id="GO:0005737">
    <property type="term" value="C:cytoplasm"/>
    <property type="evidence" value="ECO:0007669"/>
    <property type="project" value="TreeGrafter"/>
</dbReference>
<dbReference type="GO" id="GO:0050660">
    <property type="term" value="F:flavin adenine dinucleotide binding"/>
    <property type="evidence" value="ECO:0007669"/>
    <property type="project" value="InterPro"/>
</dbReference>
<dbReference type="PIRSF" id="PIRSF016578">
    <property type="entry name" value="HsaA"/>
    <property type="match status" value="1"/>
</dbReference>
<evidence type="ECO:0000313" key="5">
    <source>
        <dbReference type="EMBL" id="ARQ69246.1"/>
    </source>
</evidence>
<dbReference type="SUPFAM" id="SSF56645">
    <property type="entry name" value="Acyl-CoA dehydrogenase NM domain-like"/>
    <property type="match status" value="1"/>
</dbReference>
<dbReference type="Gene3D" id="1.10.540.10">
    <property type="entry name" value="Acyl-CoA dehydrogenase/oxidase, N-terminal domain"/>
    <property type="match status" value="1"/>
</dbReference>
<reference evidence="5 6" key="1">
    <citation type="submission" date="2017-05" db="EMBL/GenBank/DDBJ databases">
        <title>Complete genome sequence of Streptomyces sp. SCSIO 03032 revealed the diverse biosynthetic pathways for its bioactive secondary metabolites.</title>
        <authorList>
            <person name="Ma L."/>
            <person name="Zhu Y."/>
            <person name="Zhang W."/>
            <person name="Zhang G."/>
            <person name="Tian X."/>
            <person name="Zhang S."/>
            <person name="Zhang C."/>
        </authorList>
    </citation>
    <scope>NUCLEOTIDE SEQUENCE [LARGE SCALE GENOMIC DNA]</scope>
    <source>
        <strain evidence="5 6">SCSIO 03032</strain>
    </source>
</reference>
<dbReference type="SUPFAM" id="SSF47203">
    <property type="entry name" value="Acyl-CoA dehydrogenase C-terminal domain-like"/>
    <property type="match status" value="1"/>
</dbReference>
<evidence type="ECO:0000259" key="3">
    <source>
        <dbReference type="Pfam" id="PF02771"/>
    </source>
</evidence>
<proteinExistence type="inferred from homology"/>
<accession>A0A1W7CWY4</accession>
<evidence type="ECO:0000259" key="4">
    <source>
        <dbReference type="Pfam" id="PF08028"/>
    </source>
</evidence>
<gene>
    <name evidence="5" type="ORF">CAG99_10565</name>
</gene>
<dbReference type="InterPro" id="IPR050741">
    <property type="entry name" value="Acyl-CoA_dehydrogenase"/>
</dbReference>
<dbReference type="Pfam" id="PF02771">
    <property type="entry name" value="Acyl-CoA_dh_N"/>
    <property type="match status" value="1"/>
</dbReference>
<dbReference type="Gene3D" id="2.40.110.10">
    <property type="entry name" value="Butyryl-CoA Dehydrogenase, subunit A, domain 2"/>
    <property type="match status" value="1"/>
</dbReference>
<organism evidence="5 6">
    <name type="scientific">Streptomyces marincola</name>
    <dbReference type="NCBI Taxonomy" id="2878388"/>
    <lineage>
        <taxon>Bacteria</taxon>
        <taxon>Bacillati</taxon>
        <taxon>Actinomycetota</taxon>
        <taxon>Actinomycetes</taxon>
        <taxon>Kitasatosporales</taxon>
        <taxon>Streptomycetaceae</taxon>
        <taxon>Streptomyces</taxon>
    </lineage>
</organism>